<evidence type="ECO:0000313" key="3">
    <source>
        <dbReference type="Proteomes" id="UP000006035"/>
    </source>
</evidence>
<organism evidence="2 3">
    <name type="scientific">Limosilactobacillus oris F0423</name>
    <dbReference type="NCBI Taxonomy" id="944562"/>
    <lineage>
        <taxon>Bacteria</taxon>
        <taxon>Bacillati</taxon>
        <taxon>Bacillota</taxon>
        <taxon>Bacilli</taxon>
        <taxon>Lactobacillales</taxon>
        <taxon>Lactobacillaceae</taxon>
        <taxon>Limosilactobacillus</taxon>
    </lineage>
</organism>
<sequence length="41" mass="5066">MGRRFFPVTHCIFIFVLLPFFSKKQLKKLIKFMIELLKYML</sequence>
<keyword evidence="3" id="KW-1185">Reference proteome</keyword>
<evidence type="ECO:0000256" key="1">
    <source>
        <dbReference type="SAM" id="Phobius"/>
    </source>
</evidence>
<gene>
    <name evidence="2" type="ORF">HMPREF9102_2094</name>
</gene>
<reference evidence="2 3" key="1">
    <citation type="submission" date="2011-05" db="EMBL/GenBank/DDBJ databases">
        <authorList>
            <person name="Durkin A.S."/>
            <person name="Kim M."/>
            <person name="Radune D."/>
            <person name="Hostetler J."/>
            <person name="Torralba M."/>
            <person name="Gillis M."/>
            <person name="Methe B."/>
            <person name="Sutton G."/>
            <person name="Nelson K.E."/>
        </authorList>
    </citation>
    <scope>NUCLEOTIDE SEQUENCE [LARGE SCALE GENOMIC DNA]</scope>
    <source>
        <strain evidence="2 3">F0423</strain>
    </source>
</reference>
<comment type="caution">
    <text evidence="2">The sequence shown here is derived from an EMBL/GenBank/DDBJ whole genome shotgun (WGS) entry which is preliminary data.</text>
</comment>
<feature type="transmembrane region" description="Helical" evidence="1">
    <location>
        <begin position="6"/>
        <end position="22"/>
    </location>
</feature>
<accession>A0ABP2LA11</accession>
<evidence type="ECO:0000313" key="2">
    <source>
        <dbReference type="EMBL" id="EGS36285.1"/>
    </source>
</evidence>
<keyword evidence="1" id="KW-0812">Transmembrane</keyword>
<protein>
    <submittedName>
        <fullName evidence="2">Uncharacterized protein</fullName>
    </submittedName>
</protein>
<name>A0ABP2LA11_9LACO</name>
<keyword evidence="1" id="KW-0472">Membrane</keyword>
<proteinExistence type="predicted"/>
<dbReference type="Proteomes" id="UP000006035">
    <property type="component" value="Unassembled WGS sequence"/>
</dbReference>
<keyword evidence="1" id="KW-1133">Transmembrane helix</keyword>
<dbReference type="EMBL" id="AFTL01000018">
    <property type="protein sequence ID" value="EGS36285.1"/>
    <property type="molecule type" value="Genomic_DNA"/>
</dbReference>